<dbReference type="Proteomes" id="UP000319576">
    <property type="component" value="Chromosome"/>
</dbReference>
<dbReference type="RefSeq" id="WP_145236103.1">
    <property type="nucleotide sequence ID" value="NZ_CP036273.1"/>
</dbReference>
<gene>
    <name evidence="2" type="ORF">ETAA1_16560</name>
</gene>
<evidence type="ECO:0000313" key="3">
    <source>
        <dbReference type="Proteomes" id="UP000319576"/>
    </source>
</evidence>
<protein>
    <submittedName>
        <fullName evidence="2">Uncharacterized protein</fullName>
    </submittedName>
</protein>
<reference evidence="2 3" key="1">
    <citation type="submission" date="2019-02" db="EMBL/GenBank/DDBJ databases">
        <title>Deep-cultivation of Planctomycetes and their phenomic and genomic characterization uncovers novel biology.</title>
        <authorList>
            <person name="Wiegand S."/>
            <person name="Jogler M."/>
            <person name="Boedeker C."/>
            <person name="Pinto D."/>
            <person name="Vollmers J."/>
            <person name="Rivas-Marin E."/>
            <person name="Kohn T."/>
            <person name="Peeters S.H."/>
            <person name="Heuer A."/>
            <person name="Rast P."/>
            <person name="Oberbeckmann S."/>
            <person name="Bunk B."/>
            <person name="Jeske O."/>
            <person name="Meyerdierks A."/>
            <person name="Storesund J.E."/>
            <person name="Kallscheuer N."/>
            <person name="Luecker S."/>
            <person name="Lage O.M."/>
            <person name="Pohl T."/>
            <person name="Merkel B.J."/>
            <person name="Hornburger P."/>
            <person name="Mueller R.-W."/>
            <person name="Bruemmer F."/>
            <person name="Labrenz M."/>
            <person name="Spormann A.M."/>
            <person name="Op den Camp H."/>
            <person name="Overmann J."/>
            <person name="Amann R."/>
            <person name="Jetten M.S.M."/>
            <person name="Mascher T."/>
            <person name="Medema M.H."/>
            <person name="Devos D.P."/>
            <person name="Kaster A.-K."/>
            <person name="Ovreas L."/>
            <person name="Rohde M."/>
            <person name="Galperin M.Y."/>
            <person name="Jogler C."/>
        </authorList>
    </citation>
    <scope>NUCLEOTIDE SEQUENCE [LARGE SCALE GENOMIC DNA]</scope>
    <source>
        <strain evidence="2 3">ETA_A1</strain>
    </source>
</reference>
<evidence type="ECO:0000256" key="1">
    <source>
        <dbReference type="SAM" id="MobiDB-lite"/>
    </source>
</evidence>
<name>A0A517XQE4_9BACT</name>
<proteinExistence type="predicted"/>
<accession>A0A517XQE4</accession>
<keyword evidence="3" id="KW-1185">Reference proteome</keyword>
<dbReference type="EMBL" id="CP036273">
    <property type="protein sequence ID" value="QDU19720.1"/>
    <property type="molecule type" value="Genomic_DNA"/>
</dbReference>
<organism evidence="2 3">
    <name type="scientific">Urbifossiella limnaea</name>
    <dbReference type="NCBI Taxonomy" id="2528023"/>
    <lineage>
        <taxon>Bacteria</taxon>
        <taxon>Pseudomonadati</taxon>
        <taxon>Planctomycetota</taxon>
        <taxon>Planctomycetia</taxon>
        <taxon>Gemmatales</taxon>
        <taxon>Gemmataceae</taxon>
        <taxon>Urbifossiella</taxon>
    </lineage>
</organism>
<feature type="region of interest" description="Disordered" evidence="1">
    <location>
        <begin position="52"/>
        <end position="81"/>
    </location>
</feature>
<sequence>MNTFRQSQRSNAWVVYQAAVKGHPTGPNAVCDQAAWEALEASAPGHNRLIRAGIPSEGEAERLARGNSGDSVPRGTRATAA</sequence>
<dbReference type="KEGG" id="uli:ETAA1_16560"/>
<dbReference type="OrthoDB" id="288300at2"/>
<dbReference type="AlphaFoldDB" id="A0A517XQE4"/>
<evidence type="ECO:0000313" key="2">
    <source>
        <dbReference type="EMBL" id="QDU19720.1"/>
    </source>
</evidence>